<evidence type="ECO:0000313" key="1">
    <source>
        <dbReference type="EMBL" id="ALN97156.1"/>
    </source>
</evidence>
<name>A0A141HR45_9CAUD</name>
<organism evidence="1 2">
    <name type="scientific">Flavobacterium phage FpV4</name>
    <dbReference type="NCBI Taxonomy" id="1740108"/>
    <lineage>
        <taxon>Viruses</taxon>
        <taxon>Duplodnaviria</taxon>
        <taxon>Heunggongvirae</taxon>
        <taxon>Uroviricota</taxon>
        <taxon>Caudoviricetes</taxon>
        <taxon>Fipvunavirus</taxon>
        <taxon>Fipvunavirus Fpv4</taxon>
    </lineage>
</organism>
<dbReference type="EMBL" id="KT876724">
    <property type="protein sequence ID" value="ALN97156.1"/>
    <property type="molecule type" value="Genomic_DNA"/>
</dbReference>
<dbReference type="GeneID" id="40069616"/>
<evidence type="ECO:0000313" key="2">
    <source>
        <dbReference type="Proteomes" id="UP000221857"/>
    </source>
</evidence>
<proteinExistence type="predicted"/>
<keyword evidence="2" id="KW-1185">Reference proteome</keyword>
<protein>
    <recommendedName>
        <fullName evidence="3">Nucleotide modification associated domain-containing protein</fullName>
    </recommendedName>
</protein>
<reference evidence="1 2" key="1">
    <citation type="journal article" date="2016" name="PLoS ONE">
        <title>Comparative Genome Analysis Provides Insights into the Pathogenicity of Flavobacterium psychrophilum.</title>
        <authorList>
            <person name="Castillo D."/>
            <person name="Christiansen R.H."/>
            <person name="Dalsgaard I."/>
            <person name="Madsen L."/>
            <person name="Espejo R."/>
            <person name="Middelboe M."/>
        </authorList>
    </citation>
    <scope>NUCLEOTIDE SEQUENCE [LARGE SCALE GENOMIC DNA]</scope>
</reference>
<dbReference type="RefSeq" id="YP_009594099.1">
    <property type="nucleotide sequence ID" value="NC_041872.1"/>
</dbReference>
<dbReference type="Proteomes" id="UP000221857">
    <property type="component" value="Segment"/>
</dbReference>
<evidence type="ECO:0008006" key="3">
    <source>
        <dbReference type="Google" id="ProtNLM"/>
    </source>
</evidence>
<sequence>MTQEEFDKVIENRLQKIRETLLIKGLEYQRNNDPLHNFNVAARINNVSREKALWGFALKHYVSFIDILNDIDNNILPSTEKVDEKIGDLINYLILCEASIKDKIEKK</sequence>
<accession>A0A141HR45</accession>
<dbReference type="KEGG" id="vg:40069616"/>